<feature type="domain" description="DUF5723" evidence="1">
    <location>
        <begin position="41"/>
        <end position="465"/>
    </location>
</feature>
<dbReference type="AlphaFoldDB" id="A0A7W5ZFH9"/>
<comment type="caution">
    <text evidence="2">The sequence shown here is derived from an EMBL/GenBank/DDBJ whole genome shotgun (WGS) entry which is preliminary data.</text>
</comment>
<dbReference type="Proteomes" id="UP000541352">
    <property type="component" value="Unassembled WGS sequence"/>
</dbReference>
<proteinExistence type="predicted"/>
<sequence length="513" mass="58095">MSNRFWMIVVGLLACVQGRAQHWLGVSSSNYAGTNALFLNPAHAADSRHKLYINLVGNDIFLANNYIRWVAPYSIFGIMTNTVPKKYRSERGAIVWKEEYYQERLNGERKHMHAGGDLRGPSLLYSFNNNRFAIGLTSRGRYAMSLTDVTEETARVIRFGTDNKDLQSKDFRNQQAQLNTNGFLEMGMTLGAVVADYDEHFLKVGATVKRLVGVYNVHADLRNTDHRIVVESLNREREFIVVQNLDATYGYTTGAAFDNIGLSPKFLFGKASAGGSWGADLGVVYEYRPEFNEYTRKVPKRGKEPDPNKNKYKFRVSAAITDIGRLNYKNLNYTREIDVQKVRDEFSYSEFNMANTTPLAVAAVNRSLSINPDDAPRAFKVGLPLAANVSFDYHHSGPWYVNAIWVQGLRGKNYMNIRPQSVLAVTPRYETRWLEVSAPVSLYDNYRAVAVGLAARVGPLMIGTDHFTGIFGIGKPQGADLYFGLYAPIFHRKPKEAIRCWFPPYEKLLKRKR</sequence>
<accession>A0A7W5ZFH9</accession>
<gene>
    <name evidence="2" type="ORF">FHS57_000359</name>
</gene>
<protein>
    <recommendedName>
        <fullName evidence="1">DUF5723 domain-containing protein</fullName>
    </recommendedName>
</protein>
<evidence type="ECO:0000313" key="2">
    <source>
        <dbReference type="EMBL" id="MBB3836377.1"/>
    </source>
</evidence>
<keyword evidence="3" id="KW-1185">Reference proteome</keyword>
<dbReference type="RefSeq" id="WP_183971139.1">
    <property type="nucleotide sequence ID" value="NZ_JACIBY010000001.1"/>
</dbReference>
<dbReference type="InterPro" id="IPR043781">
    <property type="entry name" value="DUF5723"/>
</dbReference>
<evidence type="ECO:0000259" key="1">
    <source>
        <dbReference type="Pfam" id="PF18990"/>
    </source>
</evidence>
<evidence type="ECO:0000313" key="3">
    <source>
        <dbReference type="Proteomes" id="UP000541352"/>
    </source>
</evidence>
<organism evidence="2 3">
    <name type="scientific">Runella defluvii</name>
    <dbReference type="NCBI Taxonomy" id="370973"/>
    <lineage>
        <taxon>Bacteria</taxon>
        <taxon>Pseudomonadati</taxon>
        <taxon>Bacteroidota</taxon>
        <taxon>Cytophagia</taxon>
        <taxon>Cytophagales</taxon>
        <taxon>Spirosomataceae</taxon>
        <taxon>Runella</taxon>
    </lineage>
</organism>
<name>A0A7W5ZFH9_9BACT</name>
<reference evidence="2 3" key="1">
    <citation type="submission" date="2020-08" db="EMBL/GenBank/DDBJ databases">
        <title>Genomic Encyclopedia of Type Strains, Phase IV (KMG-IV): sequencing the most valuable type-strain genomes for metagenomic binning, comparative biology and taxonomic classification.</title>
        <authorList>
            <person name="Goeker M."/>
        </authorList>
    </citation>
    <scope>NUCLEOTIDE SEQUENCE [LARGE SCALE GENOMIC DNA]</scope>
    <source>
        <strain evidence="2 3">DSM 17976</strain>
    </source>
</reference>
<dbReference type="Pfam" id="PF18990">
    <property type="entry name" value="DUF5723"/>
    <property type="match status" value="1"/>
</dbReference>
<dbReference type="PROSITE" id="PS51257">
    <property type="entry name" value="PROKAR_LIPOPROTEIN"/>
    <property type="match status" value="1"/>
</dbReference>
<dbReference type="EMBL" id="JACIBY010000001">
    <property type="protein sequence ID" value="MBB3836377.1"/>
    <property type="molecule type" value="Genomic_DNA"/>
</dbReference>